<sequence length="78" mass="9298">MDIKWFSLASHWEELGKSCQRICLKEIPFRDLVEITKGYNPNRTFRLLDESKVRIWKNQATIQAIEEQFNKKDDTKAP</sequence>
<gene>
    <name evidence="1" type="ORF">O181_012367</name>
</gene>
<reference evidence="1" key="1">
    <citation type="submission" date="2021-03" db="EMBL/GenBank/DDBJ databases">
        <title>Draft genome sequence of rust myrtle Austropuccinia psidii MF-1, a brazilian biotype.</title>
        <authorList>
            <person name="Quecine M.C."/>
            <person name="Pachon D.M.R."/>
            <person name="Bonatelli M.L."/>
            <person name="Correr F.H."/>
            <person name="Franceschini L.M."/>
            <person name="Leite T.F."/>
            <person name="Margarido G.R.A."/>
            <person name="Almeida C.A."/>
            <person name="Ferrarezi J.A."/>
            <person name="Labate C.A."/>
        </authorList>
    </citation>
    <scope>NUCLEOTIDE SEQUENCE</scope>
    <source>
        <strain evidence="1">MF-1</strain>
    </source>
</reference>
<dbReference type="Proteomes" id="UP000765509">
    <property type="component" value="Unassembled WGS sequence"/>
</dbReference>
<name>A0A9Q3BXK6_9BASI</name>
<proteinExistence type="predicted"/>
<accession>A0A9Q3BXK6</accession>
<protein>
    <submittedName>
        <fullName evidence="1">Uncharacterized protein</fullName>
    </submittedName>
</protein>
<evidence type="ECO:0000313" key="1">
    <source>
        <dbReference type="EMBL" id="MBW0472652.1"/>
    </source>
</evidence>
<dbReference type="AlphaFoldDB" id="A0A9Q3BXK6"/>
<evidence type="ECO:0000313" key="2">
    <source>
        <dbReference type="Proteomes" id="UP000765509"/>
    </source>
</evidence>
<dbReference type="EMBL" id="AVOT02003156">
    <property type="protein sequence ID" value="MBW0472652.1"/>
    <property type="molecule type" value="Genomic_DNA"/>
</dbReference>
<organism evidence="1 2">
    <name type="scientific">Austropuccinia psidii MF-1</name>
    <dbReference type="NCBI Taxonomy" id="1389203"/>
    <lineage>
        <taxon>Eukaryota</taxon>
        <taxon>Fungi</taxon>
        <taxon>Dikarya</taxon>
        <taxon>Basidiomycota</taxon>
        <taxon>Pucciniomycotina</taxon>
        <taxon>Pucciniomycetes</taxon>
        <taxon>Pucciniales</taxon>
        <taxon>Sphaerophragmiaceae</taxon>
        <taxon>Austropuccinia</taxon>
    </lineage>
</organism>
<keyword evidence="2" id="KW-1185">Reference proteome</keyword>
<comment type="caution">
    <text evidence="1">The sequence shown here is derived from an EMBL/GenBank/DDBJ whole genome shotgun (WGS) entry which is preliminary data.</text>
</comment>